<dbReference type="EMBL" id="JFZZ01000072">
    <property type="protein sequence ID" value="KAK90590.1"/>
    <property type="molecule type" value="Genomic_DNA"/>
</dbReference>
<dbReference type="Proteomes" id="UP000026682">
    <property type="component" value="Unassembled WGS sequence"/>
</dbReference>
<proteinExistence type="predicted"/>
<reference evidence="2 3" key="1">
    <citation type="submission" date="2014-03" db="EMBL/GenBank/DDBJ databases">
        <title>Genome sequence of Bordetella holmseii.</title>
        <authorList>
            <person name="Harvill E."/>
            <person name="Goodfield L.L."/>
            <person name="Ivanov Y."/>
            <person name="Meyer J.A."/>
            <person name="Newth C."/>
            <person name="Cassiday P."/>
            <person name="Tondella M.L."/>
            <person name="Liao P."/>
            <person name="Zimmerman J."/>
            <person name="Meert K."/>
            <person name="Wessel D."/>
            <person name="Berger J."/>
            <person name="Dean J.M."/>
            <person name="Holubkov R."/>
            <person name="Burr J."/>
            <person name="Liu T."/>
            <person name="Brinkac L.M."/>
            <person name="Sanka R."/>
            <person name="Kim M."/>
            <person name="Losada L."/>
        </authorList>
    </citation>
    <scope>NUCLEOTIDE SEQUENCE [LARGE SCALE GENOMIC DNA]</scope>
    <source>
        <strain evidence="2 3">CDC-H585-BH</strain>
    </source>
</reference>
<dbReference type="Gene3D" id="3.40.630.30">
    <property type="match status" value="1"/>
</dbReference>
<dbReference type="AlphaFoldDB" id="A0A158M3K1"/>
<dbReference type="PROSITE" id="PS51186">
    <property type="entry name" value="GNAT"/>
    <property type="match status" value="1"/>
</dbReference>
<organism evidence="2 3">
    <name type="scientific">Bordetella holmesii CDC-H585-BH</name>
    <dbReference type="NCBI Taxonomy" id="1331206"/>
    <lineage>
        <taxon>Bacteria</taxon>
        <taxon>Pseudomonadati</taxon>
        <taxon>Pseudomonadota</taxon>
        <taxon>Betaproteobacteria</taxon>
        <taxon>Burkholderiales</taxon>
        <taxon>Alcaligenaceae</taxon>
        <taxon>Bordetella</taxon>
    </lineage>
</organism>
<dbReference type="STRING" id="35814.BBB42_10950"/>
<sequence length="59" mass="6502">MAQAQRRGRHLLTLDTVSDSPAQALYLSLGFEEAGRIPGYAIDPHGARAESTTLMFRRT</sequence>
<dbReference type="SUPFAM" id="SSF55729">
    <property type="entry name" value="Acyl-CoA N-acyltransferases (Nat)"/>
    <property type="match status" value="1"/>
</dbReference>
<accession>A0A158M3K1</accession>
<dbReference type="GO" id="GO:0016747">
    <property type="term" value="F:acyltransferase activity, transferring groups other than amino-acyl groups"/>
    <property type="evidence" value="ECO:0007669"/>
    <property type="project" value="InterPro"/>
</dbReference>
<evidence type="ECO:0000313" key="2">
    <source>
        <dbReference type="EMBL" id="KAK90590.1"/>
    </source>
</evidence>
<comment type="caution">
    <text evidence="2">The sequence shown here is derived from an EMBL/GenBank/DDBJ whole genome shotgun (WGS) entry which is preliminary data.</text>
</comment>
<name>A0A158M3K1_9BORD</name>
<dbReference type="InterPro" id="IPR000182">
    <property type="entry name" value="GNAT_dom"/>
</dbReference>
<evidence type="ECO:0000259" key="1">
    <source>
        <dbReference type="PROSITE" id="PS51186"/>
    </source>
</evidence>
<gene>
    <name evidence="2" type="ORF">L497_1530</name>
</gene>
<dbReference type="InterPro" id="IPR016181">
    <property type="entry name" value="Acyl_CoA_acyltransferase"/>
</dbReference>
<evidence type="ECO:0000313" key="3">
    <source>
        <dbReference type="Proteomes" id="UP000026682"/>
    </source>
</evidence>
<feature type="domain" description="N-acetyltransferase" evidence="1">
    <location>
        <begin position="1"/>
        <end position="59"/>
    </location>
</feature>
<protein>
    <submittedName>
        <fullName evidence="2">Toxin-antitoxin system, toxin component, GNAT domain protein</fullName>
    </submittedName>
</protein>
<dbReference type="PATRIC" id="fig|1331206.3.peg.2034"/>